<sequence>MDFHAWGSYETTLKDTTLIIPIVSTANLPQLAVDLLISSLQLETVGILDSHFLHPVVGGREDGQDGVTTPLEVYGRQGFPFHLIQQRSPVIKSRKRECVDALFKFITNSGFSAVLILSGLDLSNRVDAHMYTPAYHLIPTQISPASIASSPLSLITSTIPPFSTSSTTEPVLPSSGITPLILKSLPSTQFPPTALILQYVLEGDNREDASLLATIVARVIGSQPFAWKEPESWMQGLFGTPHDQTLFG</sequence>
<name>A0A9P6AI68_9AGAM</name>
<gene>
    <name evidence="5" type="ORF">BS47DRAFT_1353020</name>
</gene>
<dbReference type="Pfam" id="PF09754">
    <property type="entry name" value="PAC2"/>
    <property type="match status" value="1"/>
</dbReference>
<evidence type="ECO:0000313" key="5">
    <source>
        <dbReference type="EMBL" id="KAF9506188.1"/>
    </source>
</evidence>
<accession>A0A9P6AI68</accession>
<dbReference type="PIRSF" id="PIRSF010044">
    <property type="entry name" value="UCP010044"/>
    <property type="match status" value="1"/>
</dbReference>
<dbReference type="GO" id="GO:0043248">
    <property type="term" value="P:proteasome assembly"/>
    <property type="evidence" value="ECO:0007669"/>
    <property type="project" value="TreeGrafter"/>
</dbReference>
<dbReference type="Gene3D" id="3.40.50.10900">
    <property type="entry name" value="PAC-like subunit"/>
    <property type="match status" value="2"/>
</dbReference>
<evidence type="ECO:0000256" key="1">
    <source>
        <dbReference type="ARBA" id="ARBA00019186"/>
    </source>
</evidence>
<dbReference type="EMBL" id="MU129120">
    <property type="protein sequence ID" value="KAF9506188.1"/>
    <property type="molecule type" value="Genomic_DNA"/>
</dbReference>
<comment type="similarity">
    <text evidence="3 4">Belongs to the PSMG2 family.</text>
</comment>
<comment type="subunit">
    <text evidence="4">Component of the 20S proteasome chaperone.</text>
</comment>
<evidence type="ECO:0000256" key="4">
    <source>
        <dbReference type="PIRNR" id="PIRNR010044"/>
    </source>
</evidence>
<dbReference type="Proteomes" id="UP000886523">
    <property type="component" value="Unassembled WGS sequence"/>
</dbReference>
<dbReference type="PANTHER" id="PTHR12970">
    <property type="entry name" value="PROTEASOME ASSEMBLY CHAPERONE 2"/>
    <property type="match status" value="1"/>
</dbReference>
<dbReference type="InterPro" id="IPR038389">
    <property type="entry name" value="PSMG2_sf"/>
</dbReference>
<dbReference type="PANTHER" id="PTHR12970:SF1">
    <property type="entry name" value="PROTEASOME ASSEMBLY CHAPERONE 2"/>
    <property type="match status" value="1"/>
</dbReference>
<evidence type="ECO:0000313" key="6">
    <source>
        <dbReference type="Proteomes" id="UP000886523"/>
    </source>
</evidence>
<dbReference type="InterPro" id="IPR016562">
    <property type="entry name" value="Proteasome_assmbl_chp_2_euk"/>
</dbReference>
<organism evidence="5 6">
    <name type="scientific">Hydnum rufescens UP504</name>
    <dbReference type="NCBI Taxonomy" id="1448309"/>
    <lineage>
        <taxon>Eukaryota</taxon>
        <taxon>Fungi</taxon>
        <taxon>Dikarya</taxon>
        <taxon>Basidiomycota</taxon>
        <taxon>Agaricomycotina</taxon>
        <taxon>Agaricomycetes</taxon>
        <taxon>Cantharellales</taxon>
        <taxon>Hydnaceae</taxon>
        <taxon>Hydnum</taxon>
    </lineage>
</organism>
<evidence type="ECO:0000256" key="3">
    <source>
        <dbReference type="ARBA" id="ARBA00025745"/>
    </source>
</evidence>
<dbReference type="AlphaFoldDB" id="A0A9P6AI68"/>
<proteinExistence type="inferred from homology"/>
<protein>
    <recommendedName>
        <fullName evidence="1 4">Proteasome assembly chaperone 2</fullName>
    </recommendedName>
</protein>
<dbReference type="GO" id="GO:0005829">
    <property type="term" value="C:cytosol"/>
    <property type="evidence" value="ECO:0007669"/>
    <property type="project" value="TreeGrafter"/>
</dbReference>
<dbReference type="GO" id="GO:0005634">
    <property type="term" value="C:nucleus"/>
    <property type="evidence" value="ECO:0007669"/>
    <property type="project" value="TreeGrafter"/>
</dbReference>
<comment type="function">
    <text evidence="4">Involved in 20S proteasome assembly.</text>
</comment>
<dbReference type="OrthoDB" id="10260712at2759"/>
<dbReference type="SUPFAM" id="SSF159659">
    <property type="entry name" value="Cgl1923-like"/>
    <property type="match status" value="1"/>
</dbReference>
<dbReference type="InterPro" id="IPR019151">
    <property type="entry name" value="Proteasome_assmbl_chaperone_2"/>
</dbReference>
<comment type="caution">
    <text evidence="5">The sequence shown here is derived from an EMBL/GenBank/DDBJ whole genome shotgun (WGS) entry which is preliminary data.</text>
</comment>
<keyword evidence="6" id="KW-1185">Reference proteome</keyword>
<keyword evidence="2 4" id="KW-0143">Chaperone</keyword>
<evidence type="ECO:0000256" key="2">
    <source>
        <dbReference type="ARBA" id="ARBA00023186"/>
    </source>
</evidence>
<reference evidence="5" key="1">
    <citation type="journal article" date="2020" name="Nat. Commun.">
        <title>Large-scale genome sequencing of mycorrhizal fungi provides insights into the early evolution of symbiotic traits.</title>
        <authorList>
            <person name="Miyauchi S."/>
            <person name="Kiss E."/>
            <person name="Kuo A."/>
            <person name="Drula E."/>
            <person name="Kohler A."/>
            <person name="Sanchez-Garcia M."/>
            <person name="Morin E."/>
            <person name="Andreopoulos B."/>
            <person name="Barry K.W."/>
            <person name="Bonito G."/>
            <person name="Buee M."/>
            <person name="Carver A."/>
            <person name="Chen C."/>
            <person name="Cichocki N."/>
            <person name="Clum A."/>
            <person name="Culley D."/>
            <person name="Crous P.W."/>
            <person name="Fauchery L."/>
            <person name="Girlanda M."/>
            <person name="Hayes R.D."/>
            <person name="Keri Z."/>
            <person name="LaButti K."/>
            <person name="Lipzen A."/>
            <person name="Lombard V."/>
            <person name="Magnuson J."/>
            <person name="Maillard F."/>
            <person name="Murat C."/>
            <person name="Nolan M."/>
            <person name="Ohm R.A."/>
            <person name="Pangilinan J."/>
            <person name="Pereira M.F."/>
            <person name="Perotto S."/>
            <person name="Peter M."/>
            <person name="Pfister S."/>
            <person name="Riley R."/>
            <person name="Sitrit Y."/>
            <person name="Stielow J.B."/>
            <person name="Szollosi G."/>
            <person name="Zifcakova L."/>
            <person name="Stursova M."/>
            <person name="Spatafora J.W."/>
            <person name="Tedersoo L."/>
            <person name="Vaario L.M."/>
            <person name="Yamada A."/>
            <person name="Yan M."/>
            <person name="Wang P."/>
            <person name="Xu J."/>
            <person name="Bruns T."/>
            <person name="Baldrian P."/>
            <person name="Vilgalys R."/>
            <person name="Dunand C."/>
            <person name="Henrissat B."/>
            <person name="Grigoriev I.V."/>
            <person name="Hibbett D."/>
            <person name="Nagy L.G."/>
            <person name="Martin F.M."/>
        </authorList>
    </citation>
    <scope>NUCLEOTIDE SEQUENCE</scope>
    <source>
        <strain evidence="5">UP504</strain>
    </source>
</reference>